<reference evidence="2" key="1">
    <citation type="submission" date="2025-08" db="UniProtKB">
        <authorList>
            <consortium name="RefSeq"/>
        </authorList>
    </citation>
    <scope>IDENTIFICATION</scope>
    <source>
        <tissue evidence="2">Etiolated seedlings</tissue>
    </source>
</reference>
<name>A0A1S3DWU0_CICAR</name>
<evidence type="ECO:0000313" key="2">
    <source>
        <dbReference type="RefSeq" id="XP_012567316.1"/>
    </source>
</evidence>
<dbReference type="OrthoDB" id="694710at2759"/>
<organism evidence="1 2">
    <name type="scientific">Cicer arietinum</name>
    <name type="common">Chickpea</name>
    <name type="synonym">Garbanzo</name>
    <dbReference type="NCBI Taxonomy" id="3827"/>
    <lineage>
        <taxon>Eukaryota</taxon>
        <taxon>Viridiplantae</taxon>
        <taxon>Streptophyta</taxon>
        <taxon>Embryophyta</taxon>
        <taxon>Tracheophyta</taxon>
        <taxon>Spermatophyta</taxon>
        <taxon>Magnoliopsida</taxon>
        <taxon>eudicotyledons</taxon>
        <taxon>Gunneridae</taxon>
        <taxon>Pentapetalae</taxon>
        <taxon>rosids</taxon>
        <taxon>fabids</taxon>
        <taxon>Fabales</taxon>
        <taxon>Fabaceae</taxon>
        <taxon>Papilionoideae</taxon>
        <taxon>50 kb inversion clade</taxon>
        <taxon>NPAAA clade</taxon>
        <taxon>Hologalegina</taxon>
        <taxon>IRL clade</taxon>
        <taxon>Cicereae</taxon>
        <taxon>Cicer</taxon>
    </lineage>
</organism>
<dbReference type="Proteomes" id="UP000087171">
    <property type="component" value="Unplaced"/>
</dbReference>
<protein>
    <submittedName>
        <fullName evidence="2">Uncharacterized protein LOC105851237</fullName>
    </submittedName>
</protein>
<dbReference type="AlphaFoldDB" id="A0A1S3DWU0"/>
<proteinExistence type="predicted"/>
<dbReference type="PANTHER" id="PTHR47584:SF14">
    <property type="entry name" value="L10-INTERACTING MYB DOMAIN-CONTAINING PROTEIN-LIKE"/>
    <property type="match status" value="1"/>
</dbReference>
<evidence type="ECO:0000313" key="1">
    <source>
        <dbReference type="Proteomes" id="UP000087171"/>
    </source>
</evidence>
<dbReference type="KEGG" id="cam:105851237"/>
<gene>
    <name evidence="2" type="primary">LOC105851237</name>
</gene>
<dbReference type="PANTHER" id="PTHR47584">
    <property type="match status" value="1"/>
</dbReference>
<dbReference type="RefSeq" id="XP_012567316.1">
    <property type="nucleotide sequence ID" value="XM_012711862.2"/>
</dbReference>
<keyword evidence="1" id="KW-1185">Reference proteome</keyword>
<accession>A0A1S3DWU0</accession>
<dbReference type="InterPro" id="IPR045026">
    <property type="entry name" value="LIMYB"/>
</dbReference>
<dbReference type="GeneID" id="105851237"/>
<sequence length="138" mass="15738">MANNNRNIAAGGVFHYSSTQESTNIDGFHLDHNTGSPNIDEDSSVDSKEYLEIAMANALLAWAKESKAKTDAILMERFKSRSINADYSLTKCVNVLNEIEDITDHVYMKALEKFKDPDWREMFLSMSSDRRKGWLVRL</sequence>